<proteinExistence type="inferred from homology"/>
<evidence type="ECO:0000313" key="9">
    <source>
        <dbReference type="Proteomes" id="UP000595231"/>
    </source>
</evidence>
<sequence length="183" mass="20212">MNVRPTPIAGAVVVETRPHQDARGAFTRLFCADALSAVIGSRHIVQINQSRTLHAGAVRGMHFQRPPHAEMKLVRCIRGRVWDVVVDLRTGSPTFLHWHAQELDAESARMLVIPEGCAHGFQVLEANSELLYLHTAYYTPSAEAGVRHDDPRLGIRWPLAATDLSSRDQAHAPLSDDFAGIQV</sequence>
<dbReference type="SUPFAM" id="SSF51182">
    <property type="entry name" value="RmlC-like cupins"/>
    <property type="match status" value="1"/>
</dbReference>
<organism evidence="8 9">
    <name type="scientific">Achromobacter deleyi</name>
    <dbReference type="NCBI Taxonomy" id="1353891"/>
    <lineage>
        <taxon>Bacteria</taxon>
        <taxon>Pseudomonadati</taxon>
        <taxon>Pseudomonadota</taxon>
        <taxon>Betaproteobacteria</taxon>
        <taxon>Burkholderiales</taxon>
        <taxon>Alcaligenaceae</taxon>
        <taxon>Achromobacter</taxon>
    </lineage>
</organism>
<comment type="pathway">
    <text evidence="7">Carbohydrate biosynthesis; dTDP-L-rhamnose biosynthesis.</text>
</comment>
<dbReference type="UniPathway" id="UPA00124"/>
<comment type="function">
    <text evidence="2 7">Catalyzes the epimerization of the C3' and C5'positions of dTDP-6-deoxy-D-xylo-4-hexulose, forming dTDP-6-deoxy-L-lyxo-4-hexulose.</text>
</comment>
<comment type="catalytic activity">
    <reaction evidence="1 7">
        <text>dTDP-4-dehydro-6-deoxy-alpha-D-glucose = dTDP-4-dehydro-beta-L-rhamnose</text>
        <dbReference type="Rhea" id="RHEA:16969"/>
        <dbReference type="ChEBI" id="CHEBI:57649"/>
        <dbReference type="ChEBI" id="CHEBI:62830"/>
        <dbReference type="EC" id="5.1.3.13"/>
    </reaction>
</comment>
<feature type="site" description="Participates in a stacking interaction with the thymidine ring of dTDP-4-oxo-6-deoxyglucose" evidence="6">
    <location>
        <position position="138"/>
    </location>
</feature>
<name>A0A7T4B1V8_9BURK</name>
<evidence type="ECO:0000256" key="1">
    <source>
        <dbReference type="ARBA" id="ARBA00001298"/>
    </source>
</evidence>
<dbReference type="PANTHER" id="PTHR21047:SF2">
    <property type="entry name" value="THYMIDINE DIPHOSPHO-4-KETO-RHAMNOSE 3,5-EPIMERASE"/>
    <property type="match status" value="1"/>
</dbReference>
<dbReference type="GO" id="GO:0000271">
    <property type="term" value="P:polysaccharide biosynthetic process"/>
    <property type="evidence" value="ECO:0007669"/>
    <property type="project" value="TreeGrafter"/>
</dbReference>
<evidence type="ECO:0000256" key="4">
    <source>
        <dbReference type="ARBA" id="ARBA00019595"/>
    </source>
</evidence>
<gene>
    <name evidence="8" type="primary">rfbC</name>
    <name evidence="8" type="ORF">I6I07_26670</name>
</gene>
<comment type="similarity">
    <text evidence="7">Belongs to the dTDP-4-dehydrorhamnose 3,5-epimerase family.</text>
</comment>
<dbReference type="PANTHER" id="PTHR21047">
    <property type="entry name" value="DTDP-6-DEOXY-D-GLUCOSE-3,5 EPIMERASE"/>
    <property type="match status" value="1"/>
</dbReference>
<reference evidence="8 9" key="1">
    <citation type="submission" date="2020-12" db="EMBL/GenBank/DDBJ databases">
        <title>FDA dAtabase for Regulatory Grade micrObial Sequences (FDA-ARGOS): Supporting development and validation of Infectious Disease Dx tests.</title>
        <authorList>
            <person name="Sproer C."/>
            <person name="Gronow S."/>
            <person name="Severitt S."/>
            <person name="Schroder I."/>
            <person name="Tallon L."/>
            <person name="Sadzewicz L."/>
            <person name="Zhao X."/>
            <person name="Boylan J."/>
            <person name="Ott S."/>
            <person name="Bowen H."/>
            <person name="Vavikolanu K."/>
            <person name="Mehta A."/>
            <person name="Aluvathingal J."/>
            <person name="Nadendla S."/>
            <person name="Lowell S."/>
            <person name="Myers T."/>
            <person name="Yan Y."/>
            <person name="Sichtig H."/>
        </authorList>
    </citation>
    <scope>NUCLEOTIDE SEQUENCE [LARGE SCALE GENOMIC DNA]</scope>
    <source>
        <strain evidence="8 9">FDAARGOS_1050</strain>
    </source>
</reference>
<dbReference type="InterPro" id="IPR014710">
    <property type="entry name" value="RmlC-like_jellyroll"/>
</dbReference>
<dbReference type="InterPro" id="IPR011051">
    <property type="entry name" value="RmlC_Cupin_sf"/>
</dbReference>
<evidence type="ECO:0000256" key="5">
    <source>
        <dbReference type="PIRSR" id="PIRSR600888-1"/>
    </source>
</evidence>
<dbReference type="EMBL" id="CP065997">
    <property type="protein sequence ID" value="QQB34155.1"/>
    <property type="molecule type" value="Genomic_DNA"/>
</dbReference>
<feature type="active site" description="Proton donor" evidence="5">
    <location>
        <position position="132"/>
    </location>
</feature>
<dbReference type="AlphaFoldDB" id="A0A7T4B1V8"/>
<protein>
    <recommendedName>
        <fullName evidence="4 7">dTDP-4-dehydrorhamnose 3,5-epimerase</fullName>
        <ecNumber evidence="3 7">5.1.3.13</ecNumber>
    </recommendedName>
    <alternativeName>
        <fullName evidence="7">Thymidine diphospho-4-keto-rhamnose 3,5-epimerase</fullName>
    </alternativeName>
</protein>
<dbReference type="CDD" id="cd00438">
    <property type="entry name" value="cupin_RmlC"/>
    <property type="match status" value="1"/>
</dbReference>
<dbReference type="RefSeq" id="WP_198484374.1">
    <property type="nucleotide sequence ID" value="NZ_CP065997.1"/>
</dbReference>
<accession>A0A7T4B1V8</accession>
<evidence type="ECO:0000313" key="8">
    <source>
        <dbReference type="EMBL" id="QQB34155.1"/>
    </source>
</evidence>
<evidence type="ECO:0000256" key="2">
    <source>
        <dbReference type="ARBA" id="ARBA00001997"/>
    </source>
</evidence>
<dbReference type="Pfam" id="PF00908">
    <property type="entry name" value="dTDP_sugar_isom"/>
    <property type="match status" value="1"/>
</dbReference>
<feature type="active site" description="Proton acceptor" evidence="5">
    <location>
        <position position="62"/>
    </location>
</feature>
<comment type="subunit">
    <text evidence="7">Homodimer.</text>
</comment>
<dbReference type="GO" id="GO:0008830">
    <property type="term" value="F:dTDP-4-dehydrorhamnose 3,5-epimerase activity"/>
    <property type="evidence" value="ECO:0007669"/>
    <property type="project" value="UniProtKB-UniRule"/>
</dbReference>
<dbReference type="Gene3D" id="2.60.120.10">
    <property type="entry name" value="Jelly Rolls"/>
    <property type="match status" value="1"/>
</dbReference>
<dbReference type="GO" id="GO:0005829">
    <property type="term" value="C:cytosol"/>
    <property type="evidence" value="ECO:0007669"/>
    <property type="project" value="TreeGrafter"/>
</dbReference>
<evidence type="ECO:0000256" key="7">
    <source>
        <dbReference type="RuleBase" id="RU364069"/>
    </source>
</evidence>
<evidence type="ECO:0000256" key="3">
    <source>
        <dbReference type="ARBA" id="ARBA00012098"/>
    </source>
</evidence>
<keyword evidence="7 8" id="KW-0413">Isomerase</keyword>
<dbReference type="NCBIfam" id="TIGR01221">
    <property type="entry name" value="rmlC"/>
    <property type="match status" value="1"/>
</dbReference>
<dbReference type="InterPro" id="IPR000888">
    <property type="entry name" value="RmlC-like"/>
</dbReference>
<evidence type="ECO:0000256" key="6">
    <source>
        <dbReference type="PIRSR" id="PIRSR600888-3"/>
    </source>
</evidence>
<dbReference type="EC" id="5.1.3.13" evidence="3 7"/>
<dbReference type="Proteomes" id="UP000595231">
    <property type="component" value="Chromosome"/>
</dbReference>
<dbReference type="GO" id="GO:0019305">
    <property type="term" value="P:dTDP-rhamnose biosynthetic process"/>
    <property type="evidence" value="ECO:0007669"/>
    <property type="project" value="UniProtKB-UniRule"/>
</dbReference>